<feature type="region of interest" description="Disordered" evidence="9">
    <location>
        <begin position="83"/>
        <end position="124"/>
    </location>
</feature>
<evidence type="ECO:0000313" key="11">
    <source>
        <dbReference type="EnsemblPlants" id="LPERR08G16300.1"/>
    </source>
</evidence>
<keyword evidence="5 8" id="KW-0175">Coiled coil</keyword>
<dbReference type="Pfam" id="PF12542">
    <property type="entry name" value="CWC25"/>
    <property type="match status" value="1"/>
</dbReference>
<evidence type="ECO:0000256" key="8">
    <source>
        <dbReference type="SAM" id="Coils"/>
    </source>
</evidence>
<sequence length="502" mass="58835">MGMKFLNKKGWHTGSLRNIERVWVAEEKEKEEQRKIQELKKQQDEEREKAAFRKLQEDAGLKPRQERLDFLYESGLAVGKGSSEGFQALQPSAPAAAAAASSSAQASAGSSQAAAPGALFEDKPQSANDAWRKLHSDPLLLIRQREQDAIARIKNNPIKMAEIKKSVEAEKKQKVEKKEKRKHKKHHHHKSKSKRHHSSENSDSEESDGKDERRKSVHSSEHKREEKRSRRDKKDHRQDSEDDEPRKRRHAISEDDEPRMSRKEKKGQREDSEDEKPKKSRKDQRRHDSEDEEPRRKHHPSEDDEPKRRQSEVLGDDEQRRRRHEMPRHDEYSRRDRSDTDDRRGRHYAPADRNNAYPKHDSSDSRHRRPEYGRGNSTSELPSEGQRRQESQQSRNGPTFNRRRGVHHMSEEEREARLRQMQADAEVHEEQRWTRLKKAADDDAKEAATVNVNQFKGKNFLEEEKKSIFGTEKGGSATIEESIRRRAYYSQRNAHESNAFRR</sequence>
<keyword evidence="3" id="KW-0507">mRNA processing</keyword>
<evidence type="ECO:0000256" key="2">
    <source>
        <dbReference type="ARBA" id="ARBA00006695"/>
    </source>
</evidence>
<dbReference type="AlphaFoldDB" id="A0A0D9X9D7"/>
<feature type="coiled-coil region" evidence="8">
    <location>
        <begin position="22"/>
        <end position="49"/>
    </location>
</feature>
<evidence type="ECO:0000313" key="12">
    <source>
        <dbReference type="Proteomes" id="UP000032180"/>
    </source>
</evidence>
<evidence type="ECO:0000256" key="5">
    <source>
        <dbReference type="ARBA" id="ARBA00023054"/>
    </source>
</evidence>
<evidence type="ECO:0000256" key="4">
    <source>
        <dbReference type="ARBA" id="ARBA00022728"/>
    </source>
</evidence>
<keyword evidence="4" id="KW-0747">Spliceosome</keyword>
<feature type="compositionally biased region" description="Basic and acidic residues" evidence="9">
    <location>
        <begin position="285"/>
        <end position="295"/>
    </location>
</feature>
<evidence type="ECO:0000256" key="9">
    <source>
        <dbReference type="SAM" id="MobiDB-lite"/>
    </source>
</evidence>
<evidence type="ECO:0000256" key="6">
    <source>
        <dbReference type="ARBA" id="ARBA00023187"/>
    </source>
</evidence>
<comment type="subcellular location">
    <subcellularLocation>
        <location evidence="1">Nucleus</location>
    </subcellularLocation>
</comment>
<dbReference type="GO" id="GO:0000398">
    <property type="term" value="P:mRNA splicing, via spliceosome"/>
    <property type="evidence" value="ECO:0007669"/>
    <property type="project" value="TreeGrafter"/>
</dbReference>
<reference evidence="11 12" key="1">
    <citation type="submission" date="2012-08" db="EMBL/GenBank/DDBJ databases">
        <title>Oryza genome evolution.</title>
        <authorList>
            <person name="Wing R.A."/>
        </authorList>
    </citation>
    <scope>NUCLEOTIDE SEQUENCE</scope>
</reference>
<feature type="compositionally biased region" description="Basic and acidic residues" evidence="9">
    <location>
        <begin position="210"/>
        <end position="229"/>
    </location>
</feature>
<dbReference type="GO" id="GO:0005684">
    <property type="term" value="C:U2-type spliceosomal complex"/>
    <property type="evidence" value="ECO:0007669"/>
    <property type="project" value="TreeGrafter"/>
</dbReference>
<dbReference type="InterPro" id="IPR022209">
    <property type="entry name" value="CWC25"/>
</dbReference>
<feature type="compositionally biased region" description="Basic and acidic residues" evidence="9">
    <location>
        <begin position="408"/>
        <end position="418"/>
    </location>
</feature>
<feature type="compositionally biased region" description="Basic and acidic residues" evidence="9">
    <location>
        <begin position="425"/>
        <end position="444"/>
    </location>
</feature>
<dbReference type="Pfam" id="PF10197">
    <property type="entry name" value="Cir_N"/>
    <property type="match status" value="1"/>
</dbReference>
<feature type="compositionally biased region" description="Basic and acidic residues" evidence="9">
    <location>
        <begin position="327"/>
        <end position="344"/>
    </location>
</feature>
<dbReference type="InterPro" id="IPR051376">
    <property type="entry name" value="CWC25_splicing_factor"/>
</dbReference>
<protein>
    <recommendedName>
        <fullName evidence="10">CBF1-interacting co-repressor CIR N-terminal domain-containing protein</fullName>
    </recommendedName>
</protein>
<feature type="compositionally biased region" description="Basic residues" evidence="9">
    <location>
        <begin position="179"/>
        <end position="197"/>
    </location>
</feature>
<dbReference type="SMART" id="SM01083">
    <property type="entry name" value="Cir_N"/>
    <property type="match status" value="1"/>
</dbReference>
<dbReference type="InterPro" id="IPR019339">
    <property type="entry name" value="CIR_N_dom"/>
</dbReference>
<keyword evidence="7" id="KW-0539">Nucleus</keyword>
<reference evidence="12" key="2">
    <citation type="submission" date="2013-12" db="EMBL/GenBank/DDBJ databases">
        <authorList>
            <person name="Yu Y."/>
            <person name="Lee S."/>
            <person name="de Baynast K."/>
            <person name="Wissotski M."/>
            <person name="Liu L."/>
            <person name="Talag J."/>
            <person name="Goicoechea J."/>
            <person name="Angelova A."/>
            <person name="Jetty R."/>
            <person name="Kudrna D."/>
            <person name="Golser W."/>
            <person name="Rivera L."/>
            <person name="Zhang J."/>
            <person name="Wing R."/>
        </authorList>
    </citation>
    <scope>NUCLEOTIDE SEQUENCE</scope>
</reference>
<dbReference type="PANTHER" id="PTHR16196:SF0">
    <property type="entry name" value="PRE-MRNA-SPLICING FACTOR CWC25 HOMOLOG"/>
    <property type="match status" value="1"/>
</dbReference>
<dbReference type="Gramene" id="LPERR08G16300.1">
    <property type="protein sequence ID" value="LPERR08G16300.1"/>
    <property type="gene ID" value="LPERR08G16300"/>
</dbReference>
<reference evidence="11" key="3">
    <citation type="submission" date="2015-04" db="UniProtKB">
        <authorList>
            <consortium name="EnsemblPlants"/>
        </authorList>
    </citation>
    <scope>IDENTIFICATION</scope>
</reference>
<feature type="compositionally biased region" description="Basic and acidic residues" evidence="9">
    <location>
        <begin position="161"/>
        <end position="178"/>
    </location>
</feature>
<evidence type="ECO:0000259" key="10">
    <source>
        <dbReference type="SMART" id="SM01083"/>
    </source>
</evidence>
<dbReference type="HOGENOM" id="CLU_030316_1_0_1"/>
<dbReference type="PANTHER" id="PTHR16196">
    <property type="entry name" value="CELL CYCLE CONTROL PROTEIN CWF25"/>
    <property type="match status" value="1"/>
</dbReference>
<dbReference type="eggNOG" id="KOG3869">
    <property type="taxonomic scope" value="Eukaryota"/>
</dbReference>
<feature type="region of interest" description="Disordered" evidence="9">
    <location>
        <begin position="152"/>
        <end position="444"/>
    </location>
</feature>
<accession>A0A0D9X9D7</accession>
<proteinExistence type="inferred from homology"/>
<name>A0A0D9X9D7_9ORYZ</name>
<keyword evidence="6" id="KW-0508">mRNA splicing</keyword>
<dbReference type="STRING" id="77586.A0A0D9X9D7"/>
<dbReference type="EnsemblPlants" id="LPERR08G16300.1">
    <property type="protein sequence ID" value="LPERR08G16300.1"/>
    <property type="gene ID" value="LPERR08G16300"/>
</dbReference>
<evidence type="ECO:0000256" key="1">
    <source>
        <dbReference type="ARBA" id="ARBA00004123"/>
    </source>
</evidence>
<dbReference type="Proteomes" id="UP000032180">
    <property type="component" value="Chromosome 8"/>
</dbReference>
<organism evidence="11 12">
    <name type="scientific">Leersia perrieri</name>
    <dbReference type="NCBI Taxonomy" id="77586"/>
    <lineage>
        <taxon>Eukaryota</taxon>
        <taxon>Viridiplantae</taxon>
        <taxon>Streptophyta</taxon>
        <taxon>Embryophyta</taxon>
        <taxon>Tracheophyta</taxon>
        <taxon>Spermatophyta</taxon>
        <taxon>Magnoliopsida</taxon>
        <taxon>Liliopsida</taxon>
        <taxon>Poales</taxon>
        <taxon>Poaceae</taxon>
        <taxon>BOP clade</taxon>
        <taxon>Oryzoideae</taxon>
        <taxon>Oryzeae</taxon>
        <taxon>Oryzinae</taxon>
        <taxon>Leersia</taxon>
    </lineage>
</organism>
<keyword evidence="12" id="KW-1185">Reference proteome</keyword>
<feature type="domain" description="CBF1-interacting co-repressor CIR N-terminal" evidence="10">
    <location>
        <begin position="10"/>
        <end position="46"/>
    </location>
</feature>
<comment type="similarity">
    <text evidence="2">Belongs to the CWC25 family.</text>
</comment>
<feature type="compositionally biased region" description="Low complexity" evidence="9">
    <location>
        <begin position="87"/>
        <end position="119"/>
    </location>
</feature>
<evidence type="ECO:0000256" key="7">
    <source>
        <dbReference type="ARBA" id="ARBA00023242"/>
    </source>
</evidence>
<evidence type="ECO:0000256" key="3">
    <source>
        <dbReference type="ARBA" id="ARBA00022664"/>
    </source>
</evidence>